<dbReference type="Pfam" id="PF14646">
    <property type="entry name" value="MYCBPAP"/>
    <property type="match status" value="1"/>
</dbReference>
<dbReference type="EMBL" id="CADCXW020000001">
    <property type="protein sequence ID" value="CAD1529827.1"/>
    <property type="molecule type" value="Genomic_DNA"/>
</dbReference>
<evidence type="ECO:0000313" key="3">
    <source>
        <dbReference type="EMBL" id="CAD1529827.1"/>
    </source>
</evidence>
<accession>A0A6V7HRM1</accession>
<name>A0A6V7HRM1_9HYME</name>
<evidence type="ECO:0000256" key="2">
    <source>
        <dbReference type="SAM" id="MobiDB-lite"/>
    </source>
</evidence>
<dbReference type="InterPro" id="IPR032707">
    <property type="entry name" value="MYCBPAP"/>
</dbReference>
<keyword evidence="1" id="KW-0175">Coiled coil</keyword>
<organism evidence="3">
    <name type="scientific">Bracon brevicornis</name>
    <dbReference type="NCBI Taxonomy" id="1563983"/>
    <lineage>
        <taxon>Eukaryota</taxon>
        <taxon>Metazoa</taxon>
        <taxon>Ecdysozoa</taxon>
        <taxon>Arthropoda</taxon>
        <taxon>Hexapoda</taxon>
        <taxon>Insecta</taxon>
        <taxon>Pterygota</taxon>
        <taxon>Neoptera</taxon>
        <taxon>Endopterygota</taxon>
        <taxon>Hymenoptera</taxon>
        <taxon>Apocrita</taxon>
        <taxon>Ichneumonoidea</taxon>
        <taxon>Braconidae</taxon>
        <taxon>Braconinae</taxon>
        <taxon>Bracon</taxon>
    </lineage>
</organism>
<dbReference type="PANTHER" id="PTHR48421:SF1">
    <property type="entry name" value="MYCBP-ASSOCIATED PROTEIN"/>
    <property type="match status" value="1"/>
</dbReference>
<evidence type="ECO:0000256" key="1">
    <source>
        <dbReference type="SAM" id="Coils"/>
    </source>
</evidence>
<protein>
    <submittedName>
        <fullName evidence="3">Uncharacterized protein</fullName>
    </submittedName>
</protein>
<feature type="coiled-coil region" evidence="1">
    <location>
        <begin position="157"/>
        <end position="184"/>
    </location>
</feature>
<proteinExistence type="predicted"/>
<gene>
    <name evidence="3" type="ORF">BBRV_LOCUS5006</name>
</gene>
<reference evidence="3" key="1">
    <citation type="submission" date="2020-07" db="EMBL/GenBank/DDBJ databases">
        <authorList>
            <person name="Ferguson B K."/>
        </authorList>
    </citation>
    <scope>NUCLEOTIDE SEQUENCE</scope>
    <source>
        <strain evidence="3">L06</strain>
    </source>
</reference>
<sequence>MDFKSENRESRLISRKFTIKSKTQDNTADRRLKNWKRWLKNREKTCQRLKSLTGRKSEDLLLNSYEKIRPKIAIQNLLEAASLELLSEESQKNLNFWATPEFLRNKKCPDIPELAASINKKLLKHPPDVSQVFLPEISQREKRLTIPADLPLTEKRNDYLLRKLEQMESQLSKLNLRVQGIDQVAVVGLKVPEKEKVIMRIEGEDIIFEKDEDENTETKSDLSIRNSFKFHNNKKNRKNRTIENGNFEKINNKNRILLEKSLKTQNNIKKELIDNKDINSSRRLLTNENLQKNNREINCPKKPSKNTSYEKKSGRSISVHNFPEESSKNHNNLLKSSSTPLTFSLNFHSPQKTLASRQSICLVNQTFTKIIYEWQEILSDFQELEKISTPRSFRFEKPSGLILPGQCEDLSIIYHPTSPGASLESIRLDTEPRITESSMIFHLWGVCDEPTGLRDKLLSYDDYIHVKLRNSIIQEIIEAIWMRIESDPPEMPCYVHNFLESDVFNARNPNFHYNHEIVKKIKKIYVEKVYKDAWAPNLREVRAHLLNVNDVRDFIELTQKLEKPQKQKLTGYSKHNFVYSLLSSFSVEFSDLSESTKWHLTQQHHYKFKCLQDDRSRSEEFESSGSEGLAVRGDFVEDEFYGEYGGQLVDIYDRELYFDVFYVRAWDLLGDTIDKISAALLAIDWLRCDDEKFF</sequence>
<dbReference type="PANTHER" id="PTHR48421">
    <property type="entry name" value="MYCBP-ASSOCIATED PROTEIN"/>
    <property type="match status" value="1"/>
</dbReference>
<dbReference type="AlphaFoldDB" id="A0A6V7HRM1"/>
<feature type="region of interest" description="Disordered" evidence="2">
    <location>
        <begin position="295"/>
        <end position="333"/>
    </location>
</feature>